<sequence>MVATQQRFERRKVMSNLSDAELRQRIKQLEAQGKTGVTDSELDALNREQTGRLSDDDLVSLIKSRASQGKPIGKLAAAARARNLSF</sequence>
<accession>A0A2M7UXP9</accession>
<evidence type="ECO:0000313" key="1">
    <source>
        <dbReference type="EMBL" id="PIZ88727.1"/>
    </source>
</evidence>
<reference evidence="2" key="1">
    <citation type="submission" date="2017-09" db="EMBL/GenBank/DDBJ databases">
        <title>Depth-based differentiation of microbial function through sediment-hosted aquifers and enrichment of novel symbionts in the deep terrestrial subsurface.</title>
        <authorList>
            <person name="Probst A.J."/>
            <person name="Ladd B."/>
            <person name="Jarett J.K."/>
            <person name="Geller-Mcgrath D.E."/>
            <person name="Sieber C.M.K."/>
            <person name="Emerson J.B."/>
            <person name="Anantharaman K."/>
            <person name="Thomas B.C."/>
            <person name="Malmstrom R."/>
            <person name="Stieglmeier M."/>
            <person name="Klingl A."/>
            <person name="Woyke T."/>
            <person name="Ryan C.M."/>
            <person name="Banfield J.F."/>
        </authorList>
    </citation>
    <scope>NUCLEOTIDE SEQUENCE [LARGE SCALE GENOMIC DNA]</scope>
</reference>
<protein>
    <submittedName>
        <fullName evidence="1">Uncharacterized protein</fullName>
    </submittedName>
</protein>
<dbReference type="EMBL" id="PFPB01000056">
    <property type="protein sequence ID" value="PIZ88727.1"/>
    <property type="molecule type" value="Genomic_DNA"/>
</dbReference>
<gene>
    <name evidence="1" type="ORF">COX90_03115</name>
</gene>
<organism evidence="1 2">
    <name type="scientific">Candidatus Nealsonbacteria bacterium CG_4_10_14_0_2_um_filter_38_17</name>
    <dbReference type="NCBI Taxonomy" id="1974680"/>
    <lineage>
        <taxon>Bacteria</taxon>
        <taxon>Candidatus Nealsoniibacteriota</taxon>
    </lineage>
</organism>
<dbReference type="AlphaFoldDB" id="A0A2M7UXP9"/>
<proteinExistence type="predicted"/>
<comment type="caution">
    <text evidence="1">The sequence shown here is derived from an EMBL/GenBank/DDBJ whole genome shotgun (WGS) entry which is preliminary data.</text>
</comment>
<dbReference type="Proteomes" id="UP000230760">
    <property type="component" value="Unassembled WGS sequence"/>
</dbReference>
<name>A0A2M7UXP9_9BACT</name>
<evidence type="ECO:0000313" key="2">
    <source>
        <dbReference type="Proteomes" id="UP000230760"/>
    </source>
</evidence>